<dbReference type="SMART" id="SM00530">
    <property type="entry name" value="HTH_XRE"/>
    <property type="match status" value="1"/>
</dbReference>
<dbReference type="Proteomes" id="UP000252415">
    <property type="component" value="Unassembled WGS sequence"/>
</dbReference>
<dbReference type="PANTHER" id="PTHR46797">
    <property type="entry name" value="HTH-TYPE TRANSCRIPTIONAL REGULATOR"/>
    <property type="match status" value="1"/>
</dbReference>
<dbReference type="RefSeq" id="WP_114379968.1">
    <property type="nucleotide sequence ID" value="NZ_QPJD01000006.1"/>
</dbReference>
<name>A0A368W2Y4_9BACL</name>
<dbReference type="InterPro" id="IPR001387">
    <property type="entry name" value="Cro/C1-type_HTH"/>
</dbReference>
<proteinExistence type="predicted"/>
<dbReference type="PANTHER" id="PTHR46797:SF1">
    <property type="entry name" value="METHYLPHOSPHONATE SYNTHASE"/>
    <property type="match status" value="1"/>
</dbReference>
<dbReference type="InterPro" id="IPR010982">
    <property type="entry name" value="Lambda_DNA-bd_dom_sf"/>
</dbReference>
<dbReference type="Pfam" id="PF01381">
    <property type="entry name" value="HTH_3"/>
    <property type="match status" value="1"/>
</dbReference>
<dbReference type="OrthoDB" id="2003870at2"/>
<evidence type="ECO:0000313" key="3">
    <source>
        <dbReference type="EMBL" id="RCW48336.1"/>
    </source>
</evidence>
<comment type="caution">
    <text evidence="3">The sequence shown here is derived from an EMBL/GenBank/DDBJ whole genome shotgun (WGS) entry which is preliminary data.</text>
</comment>
<evidence type="ECO:0000256" key="1">
    <source>
        <dbReference type="ARBA" id="ARBA00023125"/>
    </source>
</evidence>
<keyword evidence="1 3" id="KW-0238">DNA-binding</keyword>
<feature type="domain" description="HTH cro/C1-type" evidence="2">
    <location>
        <begin position="8"/>
        <end position="62"/>
    </location>
</feature>
<dbReference type="CDD" id="cd00093">
    <property type="entry name" value="HTH_XRE"/>
    <property type="match status" value="1"/>
</dbReference>
<dbReference type="Gene3D" id="1.10.260.40">
    <property type="entry name" value="lambda repressor-like DNA-binding domains"/>
    <property type="match status" value="1"/>
</dbReference>
<keyword evidence="4" id="KW-1185">Reference proteome</keyword>
<evidence type="ECO:0000259" key="2">
    <source>
        <dbReference type="PROSITE" id="PS50943"/>
    </source>
</evidence>
<dbReference type="GO" id="GO:0003700">
    <property type="term" value="F:DNA-binding transcription factor activity"/>
    <property type="evidence" value="ECO:0007669"/>
    <property type="project" value="TreeGrafter"/>
</dbReference>
<sequence length="101" mass="11864">MNTIGSKIKAIRIEHQLNQIDFSKALGISQGRLSEIEKDKNKPSAETLIEMKRKMNVDLNWLLDNDYGFDNFQMIKTLLQGMSSEDLEEVREFIKFKRSRR</sequence>
<dbReference type="GO" id="GO:0005829">
    <property type="term" value="C:cytosol"/>
    <property type="evidence" value="ECO:0007669"/>
    <property type="project" value="TreeGrafter"/>
</dbReference>
<dbReference type="InterPro" id="IPR050807">
    <property type="entry name" value="TransReg_Diox_bact_type"/>
</dbReference>
<reference evidence="3 4" key="1">
    <citation type="submission" date="2018-07" db="EMBL/GenBank/DDBJ databases">
        <title>Genomic Encyclopedia of Type Strains, Phase III (KMG-III): the genomes of soil and plant-associated and newly described type strains.</title>
        <authorList>
            <person name="Whitman W."/>
        </authorList>
    </citation>
    <scope>NUCLEOTIDE SEQUENCE [LARGE SCALE GENOMIC DNA]</scope>
    <source>
        <strain evidence="3 4">CECT 7506</strain>
    </source>
</reference>
<dbReference type="PROSITE" id="PS50943">
    <property type="entry name" value="HTH_CROC1"/>
    <property type="match status" value="1"/>
</dbReference>
<protein>
    <submittedName>
        <fullName evidence="3">DNA-binding XRE family transcriptional regulator</fullName>
    </submittedName>
</protein>
<organism evidence="3 4">
    <name type="scientific">Paenibacillus prosopidis</name>
    <dbReference type="NCBI Taxonomy" id="630520"/>
    <lineage>
        <taxon>Bacteria</taxon>
        <taxon>Bacillati</taxon>
        <taxon>Bacillota</taxon>
        <taxon>Bacilli</taxon>
        <taxon>Bacillales</taxon>
        <taxon>Paenibacillaceae</taxon>
        <taxon>Paenibacillus</taxon>
    </lineage>
</organism>
<dbReference type="AlphaFoldDB" id="A0A368W2Y4"/>
<dbReference type="SUPFAM" id="SSF47413">
    <property type="entry name" value="lambda repressor-like DNA-binding domains"/>
    <property type="match status" value="1"/>
</dbReference>
<dbReference type="GO" id="GO:0003677">
    <property type="term" value="F:DNA binding"/>
    <property type="evidence" value="ECO:0007669"/>
    <property type="project" value="UniProtKB-KW"/>
</dbReference>
<evidence type="ECO:0000313" key="4">
    <source>
        <dbReference type="Proteomes" id="UP000252415"/>
    </source>
</evidence>
<gene>
    <name evidence="3" type="ORF">DFP97_10636</name>
</gene>
<dbReference type="EMBL" id="QPJD01000006">
    <property type="protein sequence ID" value="RCW48336.1"/>
    <property type="molecule type" value="Genomic_DNA"/>
</dbReference>
<accession>A0A368W2Y4</accession>